<feature type="transmembrane region" description="Helical" evidence="1">
    <location>
        <begin position="267"/>
        <end position="291"/>
    </location>
</feature>
<evidence type="ECO:0008006" key="4">
    <source>
        <dbReference type="Google" id="ProtNLM"/>
    </source>
</evidence>
<evidence type="ECO:0000313" key="3">
    <source>
        <dbReference type="Proteomes" id="UP000179024"/>
    </source>
</evidence>
<reference evidence="2 3" key="1">
    <citation type="journal article" date="2016" name="Nat. Commun.">
        <title>Thousands of microbial genomes shed light on interconnected biogeochemical processes in an aquifer system.</title>
        <authorList>
            <person name="Anantharaman K."/>
            <person name="Brown C.T."/>
            <person name="Hug L.A."/>
            <person name="Sharon I."/>
            <person name="Castelle C.J."/>
            <person name="Probst A.J."/>
            <person name="Thomas B.C."/>
            <person name="Singh A."/>
            <person name="Wilkins M.J."/>
            <person name="Karaoz U."/>
            <person name="Brodie E.L."/>
            <person name="Williams K.H."/>
            <person name="Hubbard S.S."/>
            <person name="Banfield J.F."/>
        </authorList>
    </citation>
    <scope>NUCLEOTIDE SEQUENCE [LARGE SCALE GENOMIC DNA]</scope>
</reference>
<feature type="transmembrane region" description="Helical" evidence="1">
    <location>
        <begin position="202"/>
        <end position="226"/>
    </location>
</feature>
<dbReference type="EMBL" id="MGAE01000057">
    <property type="protein sequence ID" value="OGK38469.1"/>
    <property type="molecule type" value="Genomic_DNA"/>
</dbReference>
<evidence type="ECO:0000256" key="1">
    <source>
        <dbReference type="SAM" id="Phobius"/>
    </source>
</evidence>
<feature type="transmembrane region" description="Helical" evidence="1">
    <location>
        <begin position="238"/>
        <end position="255"/>
    </location>
</feature>
<feature type="transmembrane region" description="Helical" evidence="1">
    <location>
        <begin position="303"/>
        <end position="327"/>
    </location>
</feature>
<keyword evidence="1" id="KW-1133">Transmembrane helix</keyword>
<feature type="transmembrane region" description="Helical" evidence="1">
    <location>
        <begin position="153"/>
        <end position="172"/>
    </location>
</feature>
<comment type="caution">
    <text evidence="2">The sequence shown here is derived from an EMBL/GenBank/DDBJ whole genome shotgun (WGS) entry which is preliminary data.</text>
</comment>
<gene>
    <name evidence="2" type="ORF">A3F34_00210</name>
</gene>
<feature type="transmembrane region" description="Helical" evidence="1">
    <location>
        <begin position="20"/>
        <end position="41"/>
    </location>
</feature>
<feature type="transmembrane region" description="Helical" evidence="1">
    <location>
        <begin position="381"/>
        <end position="397"/>
    </location>
</feature>
<organism evidence="2 3">
    <name type="scientific">Candidatus Roizmanbacteria bacterium RIFCSPHIGHO2_12_FULL_44_10</name>
    <dbReference type="NCBI Taxonomy" id="1802054"/>
    <lineage>
        <taxon>Bacteria</taxon>
        <taxon>Candidatus Roizmaniibacteriota</taxon>
    </lineage>
</organism>
<dbReference type="AlphaFoldDB" id="A0A1F7I530"/>
<dbReference type="Proteomes" id="UP000179024">
    <property type="component" value="Unassembled WGS sequence"/>
</dbReference>
<sequence length="445" mass="51378">MKRVFTRLAAVFKENNWRHLLVLLGIGLLLRFLLLPIDYSWDVNSFISWGKEAHNFGLSGFYQRPTIENFGSTFPTYAPIPILLFYLIYSLITVIQSVVWQINVAVPVFPSQLVFFFESRLFLGIMMKLPAIFADIFLAYSLYILVDKYKPKMALYVASLVLFNPAFFYTSALWGQIDSLPVVFIVLALCCLLHTKRLIVPWIFFAIALVAKQTSIILLPLLALIYMRKYGAKNSLKGGFIGLLVFMAWFLPFYQSGNILTFPFTTYYSNMLLGSGIPFVSNHAFNFWALITQWTDIPDTTMFLFGIPYVLWGILLTAGFIIPLFYFSIKRKLSIESVFFTAALNVFIIFLFMTKMHERHFQPVLTFLIPLAIANKKYRRIFVLLSIFHMANLYHNWAVPPVDLLINAIRNAFFENAMIIVGLGAFLVLFKNYLEDSLRLRRRIA</sequence>
<feature type="transmembrane region" description="Helical" evidence="1">
    <location>
        <begin position="83"/>
        <end position="109"/>
    </location>
</feature>
<feature type="transmembrane region" description="Helical" evidence="1">
    <location>
        <begin position="417"/>
        <end position="434"/>
    </location>
</feature>
<name>A0A1F7I530_9BACT</name>
<keyword evidence="1" id="KW-0812">Transmembrane</keyword>
<feature type="transmembrane region" description="Helical" evidence="1">
    <location>
        <begin position="333"/>
        <end position="353"/>
    </location>
</feature>
<protein>
    <recommendedName>
        <fullName evidence="4">Glycosyltransferase RgtA/B/C/D-like domain-containing protein</fullName>
    </recommendedName>
</protein>
<feature type="transmembrane region" description="Helical" evidence="1">
    <location>
        <begin position="179"/>
        <end position="196"/>
    </location>
</feature>
<accession>A0A1F7I530</accession>
<proteinExistence type="predicted"/>
<keyword evidence="1" id="KW-0472">Membrane</keyword>
<feature type="transmembrane region" description="Helical" evidence="1">
    <location>
        <begin position="121"/>
        <end position="141"/>
    </location>
</feature>
<evidence type="ECO:0000313" key="2">
    <source>
        <dbReference type="EMBL" id="OGK38469.1"/>
    </source>
</evidence>